<evidence type="ECO:0000313" key="2">
    <source>
        <dbReference type="Proteomes" id="UP000223913"/>
    </source>
</evidence>
<gene>
    <name evidence="1" type="ORF">CRP01_31970</name>
</gene>
<dbReference type="Proteomes" id="UP000223913">
    <property type="component" value="Unassembled WGS sequence"/>
</dbReference>
<organism evidence="1 2">
    <name type="scientific">Flavilitoribacter nigricans (strain ATCC 23147 / DSM 23189 / NBRC 102662 / NCIMB 1420 / SS-2)</name>
    <name type="common">Lewinella nigricans</name>
    <dbReference type="NCBI Taxonomy" id="1122177"/>
    <lineage>
        <taxon>Bacteria</taxon>
        <taxon>Pseudomonadati</taxon>
        <taxon>Bacteroidota</taxon>
        <taxon>Saprospiria</taxon>
        <taxon>Saprospirales</taxon>
        <taxon>Lewinellaceae</taxon>
        <taxon>Flavilitoribacter</taxon>
    </lineage>
</organism>
<evidence type="ECO:0000313" key="1">
    <source>
        <dbReference type="EMBL" id="PHN02401.1"/>
    </source>
</evidence>
<dbReference type="EMBL" id="PDUD01000040">
    <property type="protein sequence ID" value="PHN02401.1"/>
    <property type="molecule type" value="Genomic_DNA"/>
</dbReference>
<name>A0A2D0N1J4_FLAN2</name>
<sequence>MNAIYYQLLLGLFILTSPGIPSNFVMPAAGDTTVSGVGLGRNKKNCEGKGICIIGSELKIAGIGDRQTIARLNFSKQSLGSMSISYSDLTEGARRTFFSEKYFLMEEAYSGTLKVKDRAYEIKIPAGKYPIVKEEKGLRVDFKL</sequence>
<proteinExistence type="predicted"/>
<comment type="caution">
    <text evidence="1">The sequence shown here is derived from an EMBL/GenBank/DDBJ whole genome shotgun (WGS) entry which is preliminary data.</text>
</comment>
<reference evidence="1 2" key="1">
    <citation type="submission" date="2017-10" db="EMBL/GenBank/DDBJ databases">
        <title>The draft genome sequence of Lewinella nigricans NBRC 102662.</title>
        <authorList>
            <person name="Wang K."/>
        </authorList>
    </citation>
    <scope>NUCLEOTIDE SEQUENCE [LARGE SCALE GENOMIC DNA]</scope>
    <source>
        <strain evidence="1 2">NBRC 102662</strain>
    </source>
</reference>
<dbReference type="RefSeq" id="WP_099154148.1">
    <property type="nucleotide sequence ID" value="NZ_PDUD01000040.1"/>
</dbReference>
<accession>A0A2D0N1J4</accession>
<dbReference type="AlphaFoldDB" id="A0A2D0N1J4"/>
<keyword evidence="2" id="KW-1185">Reference proteome</keyword>
<protein>
    <submittedName>
        <fullName evidence="1">Uncharacterized protein</fullName>
    </submittedName>
</protein>